<sequence length="84" mass="9602">MLSWNYSTLDHERKWGFSGALRGAKVHQSKEGNQPILSTSVDRRTQLDRSFEDDNAKWQFNLRSSANGKALTKMPYVAILKFGL</sequence>
<gene>
    <name evidence="1" type="ORF">SPSK_10170</name>
</gene>
<dbReference type="EMBL" id="AXCR01000007">
    <property type="protein sequence ID" value="KJR84646.1"/>
    <property type="molecule type" value="Genomic_DNA"/>
</dbReference>
<evidence type="ECO:0000313" key="1">
    <source>
        <dbReference type="EMBL" id="KJR84646.1"/>
    </source>
</evidence>
<dbReference type="KEGG" id="ssck:SPSK_10170"/>
<dbReference type="VEuPathDB" id="FungiDB:SPSK_10170"/>
<dbReference type="RefSeq" id="XP_016587322.1">
    <property type="nucleotide sequence ID" value="XM_016736720.1"/>
</dbReference>
<evidence type="ECO:0000313" key="2">
    <source>
        <dbReference type="Proteomes" id="UP000033710"/>
    </source>
</evidence>
<dbReference type="AlphaFoldDB" id="A0A0F2M909"/>
<organism evidence="1 2">
    <name type="scientific">Sporothrix schenckii 1099-18</name>
    <dbReference type="NCBI Taxonomy" id="1397361"/>
    <lineage>
        <taxon>Eukaryota</taxon>
        <taxon>Fungi</taxon>
        <taxon>Dikarya</taxon>
        <taxon>Ascomycota</taxon>
        <taxon>Pezizomycotina</taxon>
        <taxon>Sordariomycetes</taxon>
        <taxon>Sordariomycetidae</taxon>
        <taxon>Ophiostomatales</taxon>
        <taxon>Ophiostomataceae</taxon>
        <taxon>Sporothrix</taxon>
    </lineage>
</organism>
<accession>A0A0F2M909</accession>
<dbReference type="GeneID" id="27671997"/>
<reference evidence="1 2" key="1">
    <citation type="journal article" date="2014" name="BMC Genomics">
        <title>Comparative genomics of the major fungal agents of human and animal Sporotrichosis: Sporothrix schenckii and Sporothrix brasiliensis.</title>
        <authorList>
            <person name="Teixeira M.M."/>
            <person name="de Almeida L.G."/>
            <person name="Kubitschek-Barreira P."/>
            <person name="Alves F.L."/>
            <person name="Kioshima E.S."/>
            <person name="Abadio A.K."/>
            <person name="Fernandes L."/>
            <person name="Derengowski L.S."/>
            <person name="Ferreira K.S."/>
            <person name="Souza R.C."/>
            <person name="Ruiz J.C."/>
            <person name="de Andrade N.C."/>
            <person name="Paes H.C."/>
            <person name="Nicola A.M."/>
            <person name="Albuquerque P."/>
            <person name="Gerber A.L."/>
            <person name="Martins V.P."/>
            <person name="Peconick L.D."/>
            <person name="Neto A.V."/>
            <person name="Chaucanez C.B."/>
            <person name="Silva P.A."/>
            <person name="Cunha O.L."/>
            <person name="de Oliveira F.F."/>
            <person name="dos Santos T.C."/>
            <person name="Barros A.L."/>
            <person name="Soares M.A."/>
            <person name="de Oliveira L.M."/>
            <person name="Marini M.M."/>
            <person name="Villalobos-Duno H."/>
            <person name="Cunha M.M."/>
            <person name="de Hoog S."/>
            <person name="da Silveira J.F."/>
            <person name="Henrissat B."/>
            <person name="Nino-Vega G.A."/>
            <person name="Cisalpino P.S."/>
            <person name="Mora-Montes H.M."/>
            <person name="Almeida S.R."/>
            <person name="Stajich J.E."/>
            <person name="Lopes-Bezerra L.M."/>
            <person name="Vasconcelos A.T."/>
            <person name="Felipe M.S."/>
        </authorList>
    </citation>
    <scope>NUCLEOTIDE SEQUENCE [LARGE SCALE GENOMIC DNA]</scope>
    <source>
        <strain evidence="1 2">1099-18</strain>
    </source>
</reference>
<name>A0A0F2M909_SPOSC</name>
<reference evidence="1 2" key="2">
    <citation type="journal article" date="2015" name="Eukaryot. Cell">
        <title>Asexual propagation of a virulent clone complex in a human and feline outbreak of sporotrichosis.</title>
        <authorList>
            <person name="Teixeira Mde M."/>
            <person name="Rodrigues A.M."/>
            <person name="Tsui C.K."/>
            <person name="de Almeida L.G."/>
            <person name="Van Diepeningen A.D."/>
            <person name="van den Ende B.G."/>
            <person name="Fernandes G.F."/>
            <person name="Kano R."/>
            <person name="Hamelin R.C."/>
            <person name="Lopes-Bezerra L.M."/>
            <person name="Vasconcelos A.T."/>
            <person name="de Hoog S."/>
            <person name="de Camargo Z.P."/>
            <person name="Felipe M.S."/>
        </authorList>
    </citation>
    <scope>NUCLEOTIDE SEQUENCE [LARGE SCALE GENOMIC DNA]</scope>
    <source>
        <strain evidence="1 2">1099-18</strain>
    </source>
</reference>
<protein>
    <submittedName>
        <fullName evidence="1">Uncharacterized protein</fullName>
    </submittedName>
</protein>
<dbReference type="Proteomes" id="UP000033710">
    <property type="component" value="Unassembled WGS sequence"/>
</dbReference>
<proteinExistence type="predicted"/>
<comment type="caution">
    <text evidence="1">The sequence shown here is derived from an EMBL/GenBank/DDBJ whole genome shotgun (WGS) entry which is preliminary data.</text>
</comment>